<reference evidence="2" key="1">
    <citation type="submission" date="2011-07" db="EMBL/GenBank/DDBJ databases">
        <authorList>
            <consortium name="Caenorhabditis brenneri Sequencing and Analysis Consortium"/>
            <person name="Wilson R.K."/>
        </authorList>
    </citation>
    <scope>NUCLEOTIDE SEQUENCE [LARGE SCALE GENOMIC DNA]</scope>
    <source>
        <strain evidence="2">PB2801</strain>
    </source>
</reference>
<organism evidence="2">
    <name type="scientific">Caenorhabditis brenneri</name>
    <name type="common">Nematode worm</name>
    <dbReference type="NCBI Taxonomy" id="135651"/>
    <lineage>
        <taxon>Eukaryota</taxon>
        <taxon>Metazoa</taxon>
        <taxon>Ecdysozoa</taxon>
        <taxon>Nematoda</taxon>
        <taxon>Chromadorea</taxon>
        <taxon>Rhabditida</taxon>
        <taxon>Rhabditina</taxon>
        <taxon>Rhabditomorpha</taxon>
        <taxon>Rhabditoidea</taxon>
        <taxon>Rhabditidae</taxon>
        <taxon>Peloderinae</taxon>
        <taxon>Caenorhabditis</taxon>
    </lineage>
</organism>
<evidence type="ECO:0000313" key="2">
    <source>
        <dbReference type="Proteomes" id="UP000008068"/>
    </source>
</evidence>
<gene>
    <name evidence="1" type="ORF">CAEBREN_19140</name>
</gene>
<dbReference type="EMBL" id="GL380092">
    <property type="protein sequence ID" value="EGT46169.1"/>
    <property type="molecule type" value="Genomic_DNA"/>
</dbReference>
<dbReference type="AlphaFoldDB" id="G0P619"/>
<protein>
    <submittedName>
        <fullName evidence="1">Uncharacterized protein</fullName>
    </submittedName>
</protein>
<accession>G0P619</accession>
<dbReference type="HOGENOM" id="CLU_1564276_0_0_1"/>
<evidence type="ECO:0000313" key="1">
    <source>
        <dbReference type="EMBL" id="EGT46169.1"/>
    </source>
</evidence>
<keyword evidence="2" id="KW-1185">Reference proteome</keyword>
<proteinExistence type="predicted"/>
<dbReference type="Proteomes" id="UP000008068">
    <property type="component" value="Unassembled WGS sequence"/>
</dbReference>
<dbReference type="InParanoid" id="G0P619"/>
<sequence length="176" mass="21230">MIGLQQQLQQDLRLNRNSSRILDEMMRKSFDEIVRIRPAVPQNMDINVEFQRIVVVAGFIAKRHIESEKNLKVLRRQTRDRVHSDARQMVLGPQSNHLLFDPAWIREMFQENERESMEKYLDRLNIVVHARAQTVHRLFEAMRRVLPGYLRKMKEIQEQMQRDHMQHALEQHEQNQ</sequence>
<name>G0P619_CAEBE</name>